<evidence type="ECO:0000256" key="10">
    <source>
        <dbReference type="ARBA" id="ARBA00042373"/>
    </source>
</evidence>
<keyword evidence="14" id="KW-1185">Reference proteome</keyword>
<comment type="caution">
    <text evidence="13">The sequence shown here is derived from an EMBL/GenBank/DDBJ whole genome shotgun (WGS) entry which is preliminary data.</text>
</comment>
<keyword evidence="5" id="KW-0325">Glycoprotein</keyword>
<dbReference type="InterPro" id="IPR050732">
    <property type="entry name" value="Beta-glucan_modifiers"/>
</dbReference>
<dbReference type="AlphaFoldDB" id="A0A5C6RFR8"/>
<sequence length="319" mass="36631">MDAYEQLGLPKGRAICYSGFRQGQHPGGQYPSYEEVREDLLLLQGHWKYLRLFDCDAHAETVLKVIAEEGLDFQVMQSAYIEAEMNNFNCPWGGGVYSEEKLEANKEGNQAKIERLIAWANRYPDLIFSLSVGNEACVDWTDHYVPQHRVAGYAEQVKAGAKQPVTFCENYVPWLIKLDKLAAVVDFISIHTYPVWEYKHINEALDYTKENYYAVAGKFPDKPVVITEAGWATKANGRGINPENVSEAYQKIYFEQLMAWVEQENIFTFFFEAFDEDWKGSAEPLEPEKHWGLFYIDRTPKPAVQHLISPQPNPARSVR</sequence>
<dbReference type="SUPFAM" id="SSF51445">
    <property type="entry name" value="(Trans)glycosidases"/>
    <property type="match status" value="1"/>
</dbReference>
<dbReference type="InterPro" id="IPR006103">
    <property type="entry name" value="Glyco_hydro_2_cat"/>
</dbReference>
<comment type="subcellular location">
    <subcellularLocation>
        <location evidence="1">Cell membrane</location>
    </subcellularLocation>
</comment>
<evidence type="ECO:0000256" key="2">
    <source>
        <dbReference type="ARBA" id="ARBA00022475"/>
    </source>
</evidence>
<dbReference type="GO" id="GO:0000272">
    <property type="term" value="P:polysaccharide catabolic process"/>
    <property type="evidence" value="ECO:0007669"/>
    <property type="project" value="UniProtKB-KW"/>
</dbReference>
<reference evidence="13 14" key="1">
    <citation type="submission" date="2019-08" db="EMBL/GenBank/DDBJ databases">
        <title>Genome of Phaeodactylibacter luteus.</title>
        <authorList>
            <person name="Bowman J.P."/>
        </authorList>
    </citation>
    <scope>NUCLEOTIDE SEQUENCE [LARGE SCALE GENOMIC DNA]</scope>
    <source>
        <strain evidence="13 14">KCTC 42180</strain>
    </source>
</reference>
<keyword evidence="6" id="KW-0119">Carbohydrate metabolism</keyword>
<keyword evidence="8" id="KW-0624">Polysaccharide degradation</keyword>
<evidence type="ECO:0000256" key="8">
    <source>
        <dbReference type="ARBA" id="ARBA00023326"/>
    </source>
</evidence>
<dbReference type="GO" id="GO:0005886">
    <property type="term" value="C:plasma membrane"/>
    <property type="evidence" value="ECO:0007669"/>
    <property type="project" value="UniProtKB-SubCell"/>
</dbReference>
<evidence type="ECO:0000256" key="3">
    <source>
        <dbReference type="ARBA" id="ARBA00022801"/>
    </source>
</evidence>
<keyword evidence="2" id="KW-1003">Cell membrane</keyword>
<dbReference type="GO" id="GO:0004553">
    <property type="term" value="F:hydrolase activity, hydrolyzing O-glycosyl compounds"/>
    <property type="evidence" value="ECO:0007669"/>
    <property type="project" value="InterPro"/>
</dbReference>
<dbReference type="GO" id="GO:0071555">
    <property type="term" value="P:cell wall organization"/>
    <property type="evidence" value="ECO:0007669"/>
    <property type="project" value="UniProtKB-KW"/>
</dbReference>
<dbReference type="EMBL" id="VOOR01000082">
    <property type="protein sequence ID" value="TXB60083.1"/>
    <property type="molecule type" value="Genomic_DNA"/>
</dbReference>
<evidence type="ECO:0000256" key="4">
    <source>
        <dbReference type="ARBA" id="ARBA00023136"/>
    </source>
</evidence>
<organism evidence="13 14">
    <name type="scientific">Phaeodactylibacter luteus</name>
    <dbReference type="NCBI Taxonomy" id="1564516"/>
    <lineage>
        <taxon>Bacteria</taxon>
        <taxon>Pseudomonadati</taxon>
        <taxon>Bacteroidota</taxon>
        <taxon>Saprospiria</taxon>
        <taxon>Saprospirales</taxon>
        <taxon>Haliscomenobacteraceae</taxon>
        <taxon>Phaeodactylibacter</taxon>
    </lineage>
</organism>
<evidence type="ECO:0000256" key="7">
    <source>
        <dbReference type="ARBA" id="ARBA00023316"/>
    </source>
</evidence>
<evidence type="ECO:0000256" key="5">
    <source>
        <dbReference type="ARBA" id="ARBA00023180"/>
    </source>
</evidence>
<dbReference type="InterPro" id="IPR017853">
    <property type="entry name" value="GH"/>
</dbReference>
<dbReference type="RefSeq" id="WP_147169559.1">
    <property type="nucleotide sequence ID" value="NZ_VOOR01000082.1"/>
</dbReference>
<keyword evidence="4" id="KW-0472">Membrane</keyword>
<dbReference type="Gene3D" id="3.20.20.80">
    <property type="entry name" value="Glycosidases"/>
    <property type="match status" value="1"/>
</dbReference>
<dbReference type="PANTHER" id="PTHR16631:SF17">
    <property type="entry name" value="GLUCAN ENDO-1,3-BETA-GLUCOSIDASE BTGC"/>
    <property type="match status" value="1"/>
</dbReference>
<dbReference type="Proteomes" id="UP000321580">
    <property type="component" value="Unassembled WGS sequence"/>
</dbReference>
<keyword evidence="3 13" id="KW-0378">Hydrolase</keyword>
<name>A0A5C6RFR8_9BACT</name>
<evidence type="ECO:0000256" key="6">
    <source>
        <dbReference type="ARBA" id="ARBA00023277"/>
    </source>
</evidence>
<proteinExistence type="predicted"/>
<evidence type="ECO:0000313" key="13">
    <source>
        <dbReference type="EMBL" id="TXB60083.1"/>
    </source>
</evidence>
<gene>
    <name evidence="13" type="ORF">FRY97_20835</name>
</gene>
<evidence type="ECO:0000313" key="14">
    <source>
        <dbReference type="Proteomes" id="UP000321580"/>
    </source>
</evidence>
<evidence type="ECO:0000256" key="11">
    <source>
        <dbReference type="ARBA" id="ARBA00043078"/>
    </source>
</evidence>
<comment type="function">
    <text evidence="9">Glucanases play a role in cell expansion during growth, in cell-cell fusion during mating, and in spore release during sporulation. This enzyme may be involved in beta-glucan degradation. Active on laminarin and lichenan.</text>
</comment>
<evidence type="ECO:0000256" key="9">
    <source>
        <dbReference type="ARBA" id="ARBA00037649"/>
    </source>
</evidence>
<evidence type="ECO:0000259" key="12">
    <source>
        <dbReference type="Pfam" id="PF02836"/>
    </source>
</evidence>
<evidence type="ECO:0000256" key="1">
    <source>
        <dbReference type="ARBA" id="ARBA00004236"/>
    </source>
</evidence>
<protein>
    <recommendedName>
        <fullName evidence="11">Endo-1,3-beta-glucanase btgC</fullName>
    </recommendedName>
    <alternativeName>
        <fullName evidence="10">Laminarinase btgC</fullName>
    </alternativeName>
</protein>
<dbReference type="PANTHER" id="PTHR16631">
    <property type="entry name" value="GLUCAN 1,3-BETA-GLUCOSIDASE"/>
    <property type="match status" value="1"/>
</dbReference>
<accession>A0A5C6RFR8</accession>
<keyword evidence="7" id="KW-0961">Cell wall biogenesis/degradation</keyword>
<feature type="domain" description="Glycoside hydrolase family 2 catalytic" evidence="12">
    <location>
        <begin position="103"/>
        <end position="307"/>
    </location>
</feature>
<dbReference type="Pfam" id="PF02836">
    <property type="entry name" value="Glyco_hydro_2_C"/>
    <property type="match status" value="1"/>
</dbReference>
<dbReference type="OrthoDB" id="9806824at2"/>